<dbReference type="EMBL" id="JBHLWN010000027">
    <property type="protein sequence ID" value="MFC0212151.1"/>
    <property type="molecule type" value="Genomic_DNA"/>
</dbReference>
<dbReference type="GO" id="GO:0008168">
    <property type="term" value="F:methyltransferase activity"/>
    <property type="evidence" value="ECO:0007669"/>
    <property type="project" value="UniProtKB-KW"/>
</dbReference>
<dbReference type="Proteomes" id="UP001589776">
    <property type="component" value="Unassembled WGS sequence"/>
</dbReference>
<name>A0ABV6DHM5_9BACL</name>
<dbReference type="SUPFAM" id="SSF53335">
    <property type="entry name" value="S-adenosyl-L-methionine-dependent methyltransferases"/>
    <property type="match status" value="1"/>
</dbReference>
<dbReference type="RefSeq" id="WP_377469253.1">
    <property type="nucleotide sequence ID" value="NZ_JBHLWN010000027.1"/>
</dbReference>
<evidence type="ECO:0000313" key="1">
    <source>
        <dbReference type="EMBL" id="MFC0212151.1"/>
    </source>
</evidence>
<comment type="caution">
    <text evidence="1">The sequence shown here is derived from an EMBL/GenBank/DDBJ whole genome shotgun (WGS) entry which is preliminary data.</text>
</comment>
<keyword evidence="1" id="KW-0808">Transferase</keyword>
<protein>
    <submittedName>
        <fullName evidence="1">SAM-dependent methyltransferase</fullName>
    </submittedName>
</protein>
<dbReference type="GO" id="GO:0032259">
    <property type="term" value="P:methylation"/>
    <property type="evidence" value="ECO:0007669"/>
    <property type="project" value="UniProtKB-KW"/>
</dbReference>
<gene>
    <name evidence="1" type="ORF">ACFFK0_06720</name>
</gene>
<keyword evidence="2" id="KW-1185">Reference proteome</keyword>
<sequence>MTREQLYRSLLRFRDKFSQASAQYDGISVHNPELQQTIDDYSVFITDEDNQRLWAELKDSEIKELHPLVMQLRDSSAHCVAIMEKYRALKLLQGGDDRHDYFHNIEASIDKEFGSFTVTSDSKVLLIGSGAFPMTPLLIARRTGADVMGIDIDREAVELGRRVVKRLGPDLPIRLENLPLERFHDIDRITHIIISSTVSVKYSLLDWLHESALPDVVVAMRYGDGLKALFNYPMEKVDERKWQLAETAVRPGHVFDVALYRKALKLSRAGEAWR</sequence>
<proteinExistence type="predicted"/>
<evidence type="ECO:0000313" key="2">
    <source>
        <dbReference type="Proteomes" id="UP001589776"/>
    </source>
</evidence>
<accession>A0ABV6DHM5</accession>
<dbReference type="Gene3D" id="3.40.50.150">
    <property type="entry name" value="Vaccinia Virus protein VP39"/>
    <property type="match status" value="1"/>
</dbReference>
<keyword evidence="1" id="KW-0489">Methyltransferase</keyword>
<organism evidence="1 2">
    <name type="scientific">Paenibacillus chartarius</name>
    <dbReference type="NCBI Taxonomy" id="747481"/>
    <lineage>
        <taxon>Bacteria</taxon>
        <taxon>Bacillati</taxon>
        <taxon>Bacillota</taxon>
        <taxon>Bacilli</taxon>
        <taxon>Bacillales</taxon>
        <taxon>Paenibacillaceae</taxon>
        <taxon>Paenibacillus</taxon>
    </lineage>
</organism>
<reference evidence="1 2" key="1">
    <citation type="submission" date="2024-09" db="EMBL/GenBank/DDBJ databases">
        <authorList>
            <person name="Sun Q."/>
            <person name="Mori K."/>
        </authorList>
    </citation>
    <scope>NUCLEOTIDE SEQUENCE [LARGE SCALE GENOMIC DNA]</scope>
    <source>
        <strain evidence="1 2">CCM 7759</strain>
    </source>
</reference>
<dbReference type="InterPro" id="IPR029063">
    <property type="entry name" value="SAM-dependent_MTases_sf"/>
</dbReference>